<evidence type="ECO:0000313" key="3">
    <source>
        <dbReference type="Proteomes" id="UP001152484"/>
    </source>
</evidence>
<dbReference type="Proteomes" id="UP001152484">
    <property type="component" value="Unassembled WGS sequence"/>
</dbReference>
<gene>
    <name evidence="2" type="ORF">CEURO_LOCUS1084</name>
</gene>
<keyword evidence="3" id="KW-1185">Reference proteome</keyword>
<dbReference type="AlphaFoldDB" id="A0A9P0YI22"/>
<name>A0A9P0YI22_CUSEU</name>
<evidence type="ECO:0000313" key="2">
    <source>
        <dbReference type="EMBL" id="CAH9057436.1"/>
    </source>
</evidence>
<accession>A0A9P0YI22</accession>
<evidence type="ECO:0000256" key="1">
    <source>
        <dbReference type="SAM" id="MobiDB-lite"/>
    </source>
</evidence>
<comment type="caution">
    <text evidence="2">The sequence shown here is derived from an EMBL/GenBank/DDBJ whole genome shotgun (WGS) entry which is preliminary data.</text>
</comment>
<reference evidence="2" key="1">
    <citation type="submission" date="2022-07" db="EMBL/GenBank/DDBJ databases">
        <authorList>
            <person name="Macas J."/>
            <person name="Novak P."/>
            <person name="Neumann P."/>
        </authorList>
    </citation>
    <scope>NUCLEOTIDE SEQUENCE</scope>
</reference>
<dbReference type="EMBL" id="CAMAPE010000004">
    <property type="protein sequence ID" value="CAH9057436.1"/>
    <property type="molecule type" value="Genomic_DNA"/>
</dbReference>
<sequence>MMQVVRNCSAPTQPTPQVRQHVTRHHMGQSPSLVCAAATSPCHCNRRSMPPQPPVCTAAIFITVAGGAAVRCLRCQPPLMSLSPLLPPPLLPFPQPPISESPLALPAPPRS</sequence>
<proteinExistence type="predicted"/>
<organism evidence="2 3">
    <name type="scientific">Cuscuta europaea</name>
    <name type="common">European dodder</name>
    <dbReference type="NCBI Taxonomy" id="41803"/>
    <lineage>
        <taxon>Eukaryota</taxon>
        <taxon>Viridiplantae</taxon>
        <taxon>Streptophyta</taxon>
        <taxon>Embryophyta</taxon>
        <taxon>Tracheophyta</taxon>
        <taxon>Spermatophyta</taxon>
        <taxon>Magnoliopsida</taxon>
        <taxon>eudicotyledons</taxon>
        <taxon>Gunneridae</taxon>
        <taxon>Pentapetalae</taxon>
        <taxon>asterids</taxon>
        <taxon>lamiids</taxon>
        <taxon>Solanales</taxon>
        <taxon>Convolvulaceae</taxon>
        <taxon>Cuscuteae</taxon>
        <taxon>Cuscuta</taxon>
        <taxon>Cuscuta subgen. Cuscuta</taxon>
    </lineage>
</organism>
<protein>
    <submittedName>
        <fullName evidence="2">Uncharacterized protein</fullName>
    </submittedName>
</protein>
<feature type="region of interest" description="Disordered" evidence="1">
    <location>
        <begin position="91"/>
        <end position="111"/>
    </location>
</feature>